<dbReference type="GO" id="GO:0016829">
    <property type="term" value="F:lyase activity"/>
    <property type="evidence" value="ECO:0007669"/>
    <property type="project" value="InterPro"/>
</dbReference>
<feature type="binding site" description="from pocket A" evidence="1">
    <location>
        <begin position="144"/>
        <end position="148"/>
    </location>
    <ligand>
        <name>dTDP-4-dehydro-6-deoxy-alpha-D-glucose</name>
        <dbReference type="ChEBI" id="CHEBI:57649"/>
        <label>1</label>
    </ligand>
</feature>
<evidence type="ECO:0000256" key="1">
    <source>
        <dbReference type="PIRSR" id="PIRSR605212-50"/>
    </source>
</evidence>
<evidence type="ECO:0000259" key="2">
    <source>
        <dbReference type="Pfam" id="PF03559"/>
    </source>
</evidence>
<evidence type="ECO:0000313" key="3">
    <source>
        <dbReference type="EMBL" id="OHV32919.1"/>
    </source>
</evidence>
<evidence type="ECO:0000313" key="4">
    <source>
        <dbReference type="Proteomes" id="UP000179627"/>
    </source>
</evidence>
<feature type="binding site" description="from pocket A" evidence="1">
    <location>
        <position position="61"/>
    </location>
    <ligand>
        <name>dTDP-4-dehydro-6-deoxy-alpha-D-glucose</name>
        <dbReference type="ChEBI" id="CHEBI:57649"/>
        <label>1</label>
    </ligand>
</feature>
<name>A0A1S1QH53_9ACTN</name>
<feature type="binding site" description="from pocket B" evidence="1">
    <location>
        <position position="363"/>
    </location>
    <ligand>
        <name>dTDP-4-dehydro-6-deoxy-alpha-D-glucose</name>
        <dbReference type="ChEBI" id="CHEBI:57649"/>
        <label>2</label>
    </ligand>
</feature>
<protein>
    <submittedName>
        <fullName evidence="3">NDP-hexose 2,3-dehydratase</fullName>
    </submittedName>
</protein>
<feature type="binding site" description="from pocket A" evidence="1">
    <location>
        <position position="227"/>
    </location>
    <ligand>
        <name>dTDP-4-dehydro-6-deoxy-alpha-D-glucose</name>
        <dbReference type="ChEBI" id="CHEBI:57649"/>
        <label>1</label>
    </ligand>
</feature>
<dbReference type="Proteomes" id="UP000179627">
    <property type="component" value="Unassembled WGS sequence"/>
</dbReference>
<organism evidence="3 4">
    <name type="scientific">Parafrankia colletiae</name>
    <dbReference type="NCBI Taxonomy" id="573497"/>
    <lineage>
        <taxon>Bacteria</taxon>
        <taxon>Bacillati</taxon>
        <taxon>Actinomycetota</taxon>
        <taxon>Actinomycetes</taxon>
        <taxon>Frankiales</taxon>
        <taxon>Frankiaceae</taxon>
        <taxon>Parafrankia</taxon>
    </lineage>
</organism>
<dbReference type="AlphaFoldDB" id="A0A1S1QH53"/>
<dbReference type="Pfam" id="PF03559">
    <property type="entry name" value="Hexose_dehydrat"/>
    <property type="match status" value="2"/>
</dbReference>
<feature type="binding site" description="from pocket B" evidence="1">
    <location>
        <position position="182"/>
    </location>
    <ligand>
        <name>dTDP-4-dehydro-6-deoxy-alpha-D-glucose</name>
        <dbReference type="ChEBI" id="CHEBI:57649"/>
        <label>2</label>
    </ligand>
</feature>
<feature type="binding site" description="from pocket B" evidence="1">
    <location>
        <position position="300"/>
    </location>
    <ligand>
        <name>dTDP-4-dehydro-6-deoxy-alpha-D-glucose</name>
        <dbReference type="ChEBI" id="CHEBI:57649"/>
        <label>2</label>
    </ligand>
</feature>
<gene>
    <name evidence="3" type="ORF">CC117_24140</name>
</gene>
<reference evidence="4" key="1">
    <citation type="submission" date="2016-07" db="EMBL/GenBank/DDBJ databases">
        <title>Sequence Frankia sp. strain CcI1.17.</title>
        <authorList>
            <person name="Ghodhbane-Gtari F."/>
            <person name="Swanson E."/>
            <person name="Gueddou A."/>
            <person name="Morris K."/>
            <person name="Hezbri K."/>
            <person name="Ktari A."/>
            <person name="Nouioui I."/>
            <person name="Abebe-Akele F."/>
            <person name="Simpson S."/>
            <person name="Thomas K."/>
            <person name="Gtari M."/>
            <person name="Tisa L.S."/>
            <person name="Hurst S."/>
        </authorList>
    </citation>
    <scope>NUCLEOTIDE SEQUENCE [LARGE SCALE GENOMIC DNA]</scope>
    <source>
        <strain evidence="4">Cc1.17</strain>
    </source>
</reference>
<feature type="binding site" description="from pocket A" evidence="1">
    <location>
        <begin position="417"/>
        <end position="420"/>
    </location>
    <ligand>
        <name>dTDP-4-dehydro-6-deoxy-alpha-D-glucose</name>
        <dbReference type="ChEBI" id="CHEBI:57649"/>
        <label>1</label>
    </ligand>
</feature>
<accession>A0A1S1QH53</accession>
<keyword evidence="4" id="KW-1185">Reference proteome</keyword>
<proteinExistence type="predicted"/>
<comment type="caution">
    <text evidence="3">The sequence shown here is derived from an EMBL/GenBank/DDBJ whole genome shotgun (WGS) entry which is preliminary data.</text>
</comment>
<feature type="domain" description="dTDP-4-dehydro-6-deoxy-alpha-D-glucopyranose 2,3-dehydratase" evidence="2">
    <location>
        <begin position="272"/>
        <end position="476"/>
    </location>
</feature>
<sequence length="482" mass="53262">MSPTPVAFQTDNHRTVLRITESALTPEGVLSLAEFRTWFEERRQVDVAQVRRIDLADLDRWSEDPHTGNIGHDSGKFFVVEGLSVNHSDGPVPRWTQPIINQPEIGILGILAKEFDGVLHFLMQAKNEPGNAGGVQLSPTVQATRSNYTGVHGGAAVPYLEYFRSADPGTVIADALQSEQGSWFYQKRNRNVVVEVQDEVPLLDGFRWLTLGQLHRLLAEDDIVNMDSRTVLSCLPFAAVQLATTFPAAVDSLQTAVLRSSSQEEAGRHPTGEILSWVTDARTRNQVRAQRIPLADVTSWRHTATAIEHEAGLFFRVIGVDVRTGHREVASWTQPMIEPVGTGIVAFLVTRFGGVLHALVHARVEPGYFDVVELAPTVQCNEENYGWLPAAARPRFLDRVLAARPEEILFEAALSEEGGRFYHALNRYLIIELDAGAGAALDTGPDHRWLTLHQLVGLLRHSHYVNVQARSLVACLHSLAGA</sequence>
<feature type="binding site" description="from pocket B" evidence="1">
    <location>
        <begin position="379"/>
        <end position="381"/>
    </location>
    <ligand>
        <name>dTDP-4-dehydro-6-deoxy-alpha-D-glucose</name>
        <dbReference type="ChEBI" id="CHEBI:57649"/>
        <label>2</label>
    </ligand>
</feature>
<dbReference type="EMBL" id="MBLM01000136">
    <property type="protein sequence ID" value="OHV32919.1"/>
    <property type="molecule type" value="Genomic_DNA"/>
</dbReference>
<dbReference type="InterPro" id="IPR005212">
    <property type="entry name" value="EvaA-like"/>
</dbReference>
<dbReference type="Gene3D" id="3.90.79.40">
    <property type="entry name" value="EvaA sugar 2,3-dehydratase subunit"/>
    <property type="match status" value="2"/>
</dbReference>
<feature type="binding site" description="from pocket B" evidence="1">
    <location>
        <begin position="384"/>
        <end position="385"/>
    </location>
    <ligand>
        <name>dTDP-4-dehydro-6-deoxy-alpha-D-glucose</name>
        <dbReference type="ChEBI" id="CHEBI:57649"/>
        <label>2</label>
    </ligand>
</feature>
<dbReference type="InterPro" id="IPR038153">
    <property type="entry name" value="EvaA-like_sf"/>
</dbReference>
<feature type="domain" description="dTDP-4-dehydro-6-deoxy-alpha-D-glucopyranose 2,3-dehydratase" evidence="2">
    <location>
        <begin position="33"/>
        <end position="235"/>
    </location>
</feature>